<dbReference type="KEGG" id="din:Selin_0027"/>
<dbReference type="PANTHER" id="PTHR45138">
    <property type="entry name" value="REGULATORY COMPONENTS OF SENSORY TRANSDUCTION SYSTEM"/>
    <property type="match status" value="1"/>
</dbReference>
<evidence type="ECO:0000259" key="5">
    <source>
        <dbReference type="PROSITE" id="PS50887"/>
    </source>
</evidence>
<proteinExistence type="predicted"/>
<dbReference type="HOGENOM" id="CLU_000445_11_4_0"/>
<dbReference type="InterPro" id="IPR000014">
    <property type="entry name" value="PAS"/>
</dbReference>
<reference evidence="6 7" key="1">
    <citation type="submission" date="2010-12" db="EMBL/GenBank/DDBJ databases">
        <title>Complete sequence of Desulfurispirillum indicum S5.</title>
        <authorList>
            <consortium name="US DOE Joint Genome Institute"/>
            <person name="Lucas S."/>
            <person name="Copeland A."/>
            <person name="Lapidus A."/>
            <person name="Cheng J.-F."/>
            <person name="Goodwin L."/>
            <person name="Pitluck S."/>
            <person name="Chertkov O."/>
            <person name="Held B."/>
            <person name="Detter J.C."/>
            <person name="Han C."/>
            <person name="Tapia R."/>
            <person name="Land M."/>
            <person name="Hauser L."/>
            <person name="Kyrpides N."/>
            <person name="Ivanova N."/>
            <person name="Mikhailova N."/>
            <person name="Haggblom M."/>
            <person name="Rauschenbach I."/>
            <person name="Bini E."/>
            <person name="Woyke T."/>
        </authorList>
    </citation>
    <scope>NUCLEOTIDE SEQUENCE [LARGE SCALE GENOMIC DNA]</scope>
    <source>
        <strain evidence="7">ATCC BAA-1389 / DSM 22839 / S5</strain>
    </source>
</reference>
<organism evidence="6 7">
    <name type="scientific">Desulfurispirillum indicum (strain ATCC BAA-1389 / DSM 22839 / S5)</name>
    <dbReference type="NCBI Taxonomy" id="653733"/>
    <lineage>
        <taxon>Bacteria</taxon>
        <taxon>Pseudomonadati</taxon>
        <taxon>Chrysiogenota</taxon>
        <taxon>Chrysiogenia</taxon>
        <taxon>Chrysiogenales</taxon>
        <taxon>Chrysiogenaceae</taxon>
        <taxon>Desulfurispirillum</taxon>
    </lineage>
</organism>
<dbReference type="Pfam" id="PF13426">
    <property type="entry name" value="PAS_9"/>
    <property type="match status" value="1"/>
</dbReference>
<dbReference type="Gene3D" id="3.30.70.270">
    <property type="match status" value="1"/>
</dbReference>
<dbReference type="GO" id="GO:1902201">
    <property type="term" value="P:negative regulation of bacterial-type flagellum-dependent cell motility"/>
    <property type="evidence" value="ECO:0007669"/>
    <property type="project" value="TreeGrafter"/>
</dbReference>
<evidence type="ECO:0000256" key="2">
    <source>
        <dbReference type="ARBA" id="ARBA00034247"/>
    </source>
</evidence>
<keyword evidence="7" id="KW-1185">Reference proteome</keyword>
<feature type="domain" description="PAS" evidence="3">
    <location>
        <begin position="34"/>
        <end position="70"/>
    </location>
</feature>
<evidence type="ECO:0000313" key="6">
    <source>
        <dbReference type="EMBL" id="ADU64786.1"/>
    </source>
</evidence>
<dbReference type="InterPro" id="IPR035965">
    <property type="entry name" value="PAS-like_dom_sf"/>
</dbReference>
<dbReference type="eggNOG" id="COG3706">
    <property type="taxonomic scope" value="Bacteria"/>
</dbReference>
<dbReference type="RefSeq" id="WP_013504675.1">
    <property type="nucleotide sequence ID" value="NC_014836.1"/>
</dbReference>
<dbReference type="CDD" id="cd01949">
    <property type="entry name" value="GGDEF"/>
    <property type="match status" value="1"/>
</dbReference>
<dbReference type="InterPro" id="IPR043128">
    <property type="entry name" value="Rev_trsase/Diguanyl_cyclase"/>
</dbReference>
<dbReference type="EMBL" id="CP002432">
    <property type="protein sequence ID" value="ADU64786.1"/>
    <property type="molecule type" value="Genomic_DNA"/>
</dbReference>
<dbReference type="GO" id="GO:0052621">
    <property type="term" value="F:diguanylate cyclase activity"/>
    <property type="evidence" value="ECO:0007669"/>
    <property type="project" value="UniProtKB-EC"/>
</dbReference>
<accession>E6W4Q8</accession>
<feature type="domain" description="GGDEF" evidence="5">
    <location>
        <begin position="175"/>
        <end position="301"/>
    </location>
</feature>
<dbReference type="InterPro" id="IPR000700">
    <property type="entry name" value="PAS-assoc_C"/>
</dbReference>
<dbReference type="SMART" id="SM00267">
    <property type="entry name" value="GGDEF"/>
    <property type="match status" value="1"/>
</dbReference>
<dbReference type="InterPro" id="IPR000160">
    <property type="entry name" value="GGDEF_dom"/>
</dbReference>
<dbReference type="GO" id="GO:0043709">
    <property type="term" value="P:cell adhesion involved in single-species biofilm formation"/>
    <property type="evidence" value="ECO:0007669"/>
    <property type="project" value="TreeGrafter"/>
</dbReference>
<dbReference type="InterPro" id="IPR029787">
    <property type="entry name" value="Nucleotide_cyclase"/>
</dbReference>
<evidence type="ECO:0000259" key="4">
    <source>
        <dbReference type="PROSITE" id="PS50113"/>
    </source>
</evidence>
<dbReference type="AlphaFoldDB" id="E6W4Q8"/>
<dbReference type="NCBIfam" id="TIGR00229">
    <property type="entry name" value="sensory_box"/>
    <property type="match status" value="1"/>
</dbReference>
<dbReference type="InterPro" id="IPR050469">
    <property type="entry name" value="Diguanylate_Cyclase"/>
</dbReference>
<dbReference type="Gene3D" id="3.30.450.20">
    <property type="entry name" value="PAS domain"/>
    <property type="match status" value="1"/>
</dbReference>
<dbReference type="FunCoup" id="E6W4Q8">
    <property type="interactions" value="31"/>
</dbReference>
<dbReference type="SUPFAM" id="SSF55785">
    <property type="entry name" value="PYP-like sensor domain (PAS domain)"/>
    <property type="match status" value="1"/>
</dbReference>
<dbReference type="STRING" id="653733.Selin_0027"/>
<protein>
    <recommendedName>
        <fullName evidence="1">diguanylate cyclase</fullName>
        <ecNumber evidence="1">2.7.7.65</ecNumber>
    </recommendedName>
</protein>
<dbReference type="PROSITE" id="PS50113">
    <property type="entry name" value="PAC"/>
    <property type="match status" value="1"/>
</dbReference>
<dbReference type="PROSITE" id="PS50112">
    <property type="entry name" value="PAS"/>
    <property type="match status" value="1"/>
</dbReference>
<dbReference type="InParanoid" id="E6W4Q8"/>
<evidence type="ECO:0000256" key="1">
    <source>
        <dbReference type="ARBA" id="ARBA00012528"/>
    </source>
</evidence>
<dbReference type="Pfam" id="PF00990">
    <property type="entry name" value="GGDEF"/>
    <property type="match status" value="1"/>
</dbReference>
<name>E6W4Q8_DESIS</name>
<evidence type="ECO:0000259" key="3">
    <source>
        <dbReference type="PROSITE" id="PS50112"/>
    </source>
</evidence>
<feature type="domain" description="PAC" evidence="4">
    <location>
        <begin position="89"/>
        <end position="137"/>
    </location>
</feature>
<dbReference type="CDD" id="cd00130">
    <property type="entry name" value="PAS"/>
    <property type="match status" value="1"/>
</dbReference>
<dbReference type="PANTHER" id="PTHR45138:SF9">
    <property type="entry name" value="DIGUANYLATE CYCLASE DGCM-RELATED"/>
    <property type="match status" value="1"/>
</dbReference>
<evidence type="ECO:0000313" key="7">
    <source>
        <dbReference type="Proteomes" id="UP000002572"/>
    </source>
</evidence>
<dbReference type="NCBIfam" id="TIGR00254">
    <property type="entry name" value="GGDEF"/>
    <property type="match status" value="1"/>
</dbReference>
<dbReference type="PROSITE" id="PS50887">
    <property type="entry name" value="GGDEF"/>
    <property type="match status" value="1"/>
</dbReference>
<dbReference type="OrthoDB" id="9812034at2"/>
<dbReference type="GO" id="GO:0005886">
    <property type="term" value="C:plasma membrane"/>
    <property type="evidence" value="ECO:0007669"/>
    <property type="project" value="TreeGrafter"/>
</dbReference>
<dbReference type="SUPFAM" id="SSF55073">
    <property type="entry name" value="Nucleotide cyclase"/>
    <property type="match status" value="1"/>
</dbReference>
<dbReference type="Proteomes" id="UP000002572">
    <property type="component" value="Chromosome"/>
</dbReference>
<comment type="catalytic activity">
    <reaction evidence="2">
        <text>2 GTP = 3',3'-c-di-GMP + 2 diphosphate</text>
        <dbReference type="Rhea" id="RHEA:24898"/>
        <dbReference type="ChEBI" id="CHEBI:33019"/>
        <dbReference type="ChEBI" id="CHEBI:37565"/>
        <dbReference type="ChEBI" id="CHEBI:58805"/>
        <dbReference type="EC" id="2.7.7.65"/>
    </reaction>
</comment>
<dbReference type="EC" id="2.7.7.65" evidence="1"/>
<dbReference type="FunFam" id="3.30.70.270:FF:000001">
    <property type="entry name" value="Diguanylate cyclase domain protein"/>
    <property type="match status" value="1"/>
</dbReference>
<gene>
    <name evidence="6" type="ordered locus">Selin_0027</name>
</gene>
<sequence>MKKHPDQHPTFFQNFPDPEFLFPVLDQHVCLCQLDAHGVIGNVSTGFARLCGYDRSELLGKPLSLIRHPKMSGKHFQRIWEMALANERWEGELKILTRDGRQIWVDSYLCPLPDSDGYIAVLKDVTGHRELEETIIKLYEVKQLSMLDPLTQVYNRYKLSETLKKETTRAQRYRSHLSFIFLDVDHFKAINDEHGHNRGDEVLRQIAELIKNMLRQSDTFGRWGGEEFIIVLPHASLDDASMKAEQLRLAVEQAPLSIGSITCSFGVTEYQLGEPHDQLIQRADRALYIAKQTGRNRVVAL</sequence>